<dbReference type="PANTHER" id="PTHR45128:SF1">
    <property type="entry name" value="S-ADENOSYLMETHIONINE-DEPENDENT METHYLTRANSFERASE RV2258C"/>
    <property type="match status" value="1"/>
</dbReference>
<dbReference type="Proteomes" id="UP000239899">
    <property type="component" value="Unassembled WGS sequence"/>
</dbReference>
<evidence type="ECO:0000313" key="6">
    <source>
        <dbReference type="Proteomes" id="UP000239899"/>
    </source>
</evidence>
<evidence type="ECO:0000256" key="2">
    <source>
        <dbReference type="SAM" id="SignalP"/>
    </source>
</evidence>
<dbReference type="Pfam" id="PF13847">
    <property type="entry name" value="Methyltransf_31"/>
    <property type="match status" value="1"/>
</dbReference>
<dbReference type="STRING" id="3076.A0A2P6TME7"/>
<feature type="signal peptide" evidence="2">
    <location>
        <begin position="1"/>
        <end position="22"/>
    </location>
</feature>
<organism evidence="5 6">
    <name type="scientific">Chlorella sorokiniana</name>
    <name type="common">Freshwater green alga</name>
    <dbReference type="NCBI Taxonomy" id="3076"/>
    <lineage>
        <taxon>Eukaryota</taxon>
        <taxon>Viridiplantae</taxon>
        <taxon>Chlorophyta</taxon>
        <taxon>core chlorophytes</taxon>
        <taxon>Trebouxiophyceae</taxon>
        <taxon>Chlorellales</taxon>
        <taxon>Chlorellaceae</taxon>
        <taxon>Chlorella clade</taxon>
        <taxon>Chlorella</taxon>
    </lineage>
</organism>
<protein>
    <submittedName>
        <fullName evidence="5">Transcriptional regulator</fullName>
    </submittedName>
</protein>
<feature type="domain" description="S-adenosylmethionine-dependent methyltransferase Rv2258c-like winged HTH" evidence="4">
    <location>
        <begin position="205"/>
        <end position="272"/>
    </location>
</feature>
<dbReference type="InterPro" id="IPR053173">
    <property type="entry name" value="SAM-binding_MTase"/>
</dbReference>
<dbReference type="EMBL" id="LHPG02000011">
    <property type="protein sequence ID" value="PRW45506.1"/>
    <property type="molecule type" value="Genomic_DNA"/>
</dbReference>
<dbReference type="Gene3D" id="1.10.10.10">
    <property type="entry name" value="Winged helix-like DNA-binding domain superfamily/Winged helix DNA-binding domain"/>
    <property type="match status" value="1"/>
</dbReference>
<feature type="compositionally biased region" description="Gly residues" evidence="1">
    <location>
        <begin position="61"/>
        <end position="81"/>
    </location>
</feature>
<dbReference type="OrthoDB" id="565050at2759"/>
<dbReference type="SUPFAM" id="SSF46785">
    <property type="entry name" value="Winged helix' DNA-binding domain"/>
    <property type="match status" value="1"/>
</dbReference>
<keyword evidence="2" id="KW-0732">Signal</keyword>
<dbReference type="Gene3D" id="3.40.50.150">
    <property type="entry name" value="Vaccinia Virus protein VP39"/>
    <property type="match status" value="1"/>
</dbReference>
<feature type="chain" id="PRO_5015165676" evidence="2">
    <location>
        <begin position="23"/>
        <end position="540"/>
    </location>
</feature>
<dbReference type="InterPro" id="IPR048711">
    <property type="entry name" value="WHD_Rv2258c"/>
</dbReference>
<name>A0A2P6TME7_CHLSO</name>
<dbReference type="InterPro" id="IPR029063">
    <property type="entry name" value="SAM-dependent_MTases_sf"/>
</dbReference>
<evidence type="ECO:0000259" key="4">
    <source>
        <dbReference type="Pfam" id="PF21320"/>
    </source>
</evidence>
<sequence length="540" mass="56464">MRRAALALLAAMVAAAAAAATAEPAGQPAHFAPEEHIAARMLHEGDGQRAMQGAPAPAGSPRGGKGQQQGGGKQGGGGKGNSGPKIAAPLSKWIADTASNDGWLMMSFVVAWFAGPVAKTYRPARSPDHLTMQSPRHPLDRVRLGDVGAAGFAAPAVAELPDAAEAAAPSKAAAAEAAAAPAKDEHTQMQELLGGYIVGGMTCNLIFLGEKLGLYAGLKEHGPCIAADLAAALDLNERYVAEWLRQQASAKIVSTDAEAEQFWLTPAQADVLVNEYGPDSSPHFFAGMFSCIPAMSRMVEGRLVDCFKSGAGIGYDEIEPAVTCGVCRELGVWSRHALVPSLCALPGMRDQLETGCQVADVGCGCGEALMAVAAAFPNCTCTGYDIAEDALRVAREEAARRGLANISFVNPGLDDRGMPEQAFQLVMTHDAIHDMAHPQQVLESICKAVAPGGAYIVGDMSALDSHAENVHNHPLAPMLYGFSCHLCLPSGMSAPDGAALGTTGISERMMKEMLRAAGFRTAEVLPEFQHPLNRYYIATV</sequence>
<dbReference type="Pfam" id="PF21320">
    <property type="entry name" value="WHD_Rv2258c"/>
    <property type="match status" value="1"/>
</dbReference>
<evidence type="ECO:0000256" key="1">
    <source>
        <dbReference type="SAM" id="MobiDB-lite"/>
    </source>
</evidence>
<dbReference type="SUPFAM" id="SSF53335">
    <property type="entry name" value="S-adenosyl-L-methionine-dependent methyltransferases"/>
    <property type="match status" value="1"/>
</dbReference>
<feature type="domain" description="Methyltransferase" evidence="3">
    <location>
        <begin position="353"/>
        <end position="474"/>
    </location>
</feature>
<evidence type="ECO:0000313" key="5">
    <source>
        <dbReference type="EMBL" id="PRW45506.1"/>
    </source>
</evidence>
<reference evidence="5 6" key="1">
    <citation type="journal article" date="2018" name="Plant J.">
        <title>Genome sequences of Chlorella sorokiniana UTEX 1602 and Micractinium conductrix SAG 241.80: implications to maltose excretion by a green alga.</title>
        <authorList>
            <person name="Arriola M.B."/>
            <person name="Velmurugan N."/>
            <person name="Zhang Y."/>
            <person name="Plunkett M.H."/>
            <person name="Hondzo H."/>
            <person name="Barney B.M."/>
        </authorList>
    </citation>
    <scope>NUCLEOTIDE SEQUENCE [LARGE SCALE GENOMIC DNA]</scope>
    <source>
        <strain evidence="6">UTEX 1602</strain>
    </source>
</reference>
<dbReference type="AlphaFoldDB" id="A0A2P6TME7"/>
<gene>
    <name evidence="5" type="ORF">C2E21_5735</name>
</gene>
<keyword evidence="6" id="KW-1185">Reference proteome</keyword>
<dbReference type="InterPro" id="IPR036388">
    <property type="entry name" value="WH-like_DNA-bd_sf"/>
</dbReference>
<comment type="caution">
    <text evidence="5">The sequence shown here is derived from an EMBL/GenBank/DDBJ whole genome shotgun (WGS) entry which is preliminary data.</text>
</comment>
<accession>A0A2P6TME7</accession>
<proteinExistence type="predicted"/>
<dbReference type="InterPro" id="IPR025714">
    <property type="entry name" value="Methyltranfer_dom"/>
</dbReference>
<evidence type="ECO:0000259" key="3">
    <source>
        <dbReference type="Pfam" id="PF13847"/>
    </source>
</evidence>
<dbReference type="CDD" id="cd02440">
    <property type="entry name" value="AdoMet_MTases"/>
    <property type="match status" value="1"/>
</dbReference>
<dbReference type="InterPro" id="IPR036390">
    <property type="entry name" value="WH_DNA-bd_sf"/>
</dbReference>
<feature type="region of interest" description="Disordered" evidence="1">
    <location>
        <begin position="47"/>
        <end position="84"/>
    </location>
</feature>
<dbReference type="PANTHER" id="PTHR45128">
    <property type="entry name" value="METHYLTRANSFERASE TYPE 11"/>
    <property type="match status" value="1"/>
</dbReference>